<dbReference type="EMBL" id="JPRJ01000068">
    <property type="protein sequence ID" value="KFF13238.1"/>
    <property type="molecule type" value="Genomic_DNA"/>
</dbReference>
<evidence type="ECO:0000313" key="1">
    <source>
        <dbReference type="EMBL" id="KFF13238.1"/>
    </source>
</evidence>
<dbReference type="AlphaFoldDB" id="A0A086A974"/>
<dbReference type="Proteomes" id="UP000028709">
    <property type="component" value="Unassembled WGS sequence"/>
</dbReference>
<protein>
    <submittedName>
        <fullName evidence="1">Uncharacterized protein</fullName>
    </submittedName>
</protein>
<keyword evidence="2" id="KW-1185">Reference proteome</keyword>
<gene>
    <name evidence="1" type="ORF">IQ37_19270</name>
</gene>
<accession>A0A086A974</accession>
<proteinExistence type="predicted"/>
<reference evidence="1 2" key="1">
    <citation type="submission" date="2014-07" db="EMBL/GenBank/DDBJ databases">
        <title>Genome of Chryseobacterium piperi CTM.</title>
        <authorList>
            <person name="Pipes S.E."/>
            <person name="Stropko S.J."/>
            <person name="Newman J.D."/>
        </authorList>
    </citation>
    <scope>NUCLEOTIDE SEQUENCE [LARGE SCALE GENOMIC DNA]</scope>
    <source>
        <strain evidence="1 2">CTM</strain>
    </source>
</reference>
<organism evidence="1 2">
    <name type="scientific">Chryseobacterium piperi</name>
    <dbReference type="NCBI Taxonomy" id="558152"/>
    <lineage>
        <taxon>Bacteria</taxon>
        <taxon>Pseudomonadati</taxon>
        <taxon>Bacteroidota</taxon>
        <taxon>Flavobacteriia</taxon>
        <taxon>Flavobacteriales</taxon>
        <taxon>Weeksellaceae</taxon>
        <taxon>Chryseobacterium group</taxon>
        <taxon>Chryseobacterium</taxon>
    </lineage>
</organism>
<evidence type="ECO:0000313" key="2">
    <source>
        <dbReference type="Proteomes" id="UP000028709"/>
    </source>
</evidence>
<name>A0A086A974_9FLAO</name>
<sequence length="107" mass="12314">MQKTTKREANIFINILINKKFKMSKNKLLQWITTFCLSALSYAQVGINTTTPQGIMHLQNTPNKQMGLVMPRVDSVDIVVNNNNLTPVEATVVYDNKERCLRLKNYR</sequence>
<comment type="caution">
    <text evidence="1">The sequence shown here is derived from an EMBL/GenBank/DDBJ whole genome shotgun (WGS) entry which is preliminary data.</text>
</comment>
<dbReference type="KEGG" id="cpip:CJF12_13915"/>
<dbReference type="RefSeq" id="WP_034688115.1">
    <property type="nucleotide sequence ID" value="NZ_CP023049.2"/>
</dbReference>